<protein>
    <submittedName>
        <fullName evidence="2">Predicted membrane protein</fullName>
    </submittedName>
</protein>
<feature type="transmembrane region" description="Helical" evidence="1">
    <location>
        <begin position="205"/>
        <end position="224"/>
    </location>
</feature>
<evidence type="ECO:0000256" key="1">
    <source>
        <dbReference type="SAM" id="Phobius"/>
    </source>
</evidence>
<dbReference type="HOGENOM" id="CLU_049287_1_0_5"/>
<dbReference type="OrthoDB" id="7462354at2"/>
<keyword evidence="3" id="KW-1185">Reference proteome</keyword>
<accession>Q2W2Q0</accession>
<keyword evidence="1" id="KW-0812">Transmembrane</keyword>
<feature type="transmembrane region" description="Helical" evidence="1">
    <location>
        <begin position="20"/>
        <end position="41"/>
    </location>
</feature>
<evidence type="ECO:0000313" key="2">
    <source>
        <dbReference type="EMBL" id="BAE51875.1"/>
    </source>
</evidence>
<gene>
    <name evidence="2" type="ordered locus">amb3071</name>
</gene>
<sequence length="358" mass="38816">MRQSTTPQRPLVCSGDVGNMISTALSNMLLSILTLSIYRFWGKTNVRRQLWSATRAWGDPLEYTGTGKELFIGFLIVLVIVYLPLVAGFASAQVLLVSGNPLGALLLSGLYLLTILLVSVGLYRARRYQMSRTLWRGIRGGQTGSGWGYALRSLAVWMAVPLSLGWALPWGEMWLASYRLNNTTFGDRRFTCDATASGLYGRFTLVWFSGLIFAVAAIAAAAGASSLVGESEEDQAAAGIGFAMLLVPVAVVTMALPLAWYRAGFYRNLAAGTEFEGSRFSADTRAWRLIGLVMGNMLISLFSFGILRPWASLRTFRYACSVIGVEGEPDFARVHRAEDTGPSTGEGLVAVLDGAGEF</sequence>
<organism evidence="2 3">
    <name type="scientific">Paramagnetospirillum magneticum (strain ATCC 700264 / AMB-1)</name>
    <name type="common">Magnetospirillum magneticum</name>
    <dbReference type="NCBI Taxonomy" id="342108"/>
    <lineage>
        <taxon>Bacteria</taxon>
        <taxon>Pseudomonadati</taxon>
        <taxon>Pseudomonadota</taxon>
        <taxon>Alphaproteobacteria</taxon>
        <taxon>Rhodospirillales</taxon>
        <taxon>Magnetospirillaceae</taxon>
        <taxon>Paramagnetospirillum</taxon>
    </lineage>
</organism>
<feature type="transmembrane region" description="Helical" evidence="1">
    <location>
        <begin position="236"/>
        <end position="260"/>
    </location>
</feature>
<keyword evidence="1" id="KW-0472">Membrane</keyword>
<feature type="transmembrane region" description="Helical" evidence="1">
    <location>
        <begin position="146"/>
        <end position="168"/>
    </location>
</feature>
<reference evidence="2 3" key="1">
    <citation type="journal article" date="2005" name="DNA Res.">
        <title>Complete genome sequence of the facultative anaerobic magnetotactic bacterium Magnetospirillum sp. strain AMB-1.</title>
        <authorList>
            <person name="Matsunaga T."/>
            <person name="Okamura Y."/>
            <person name="Fukuda Y."/>
            <person name="Wahyudi A.T."/>
            <person name="Murase Y."/>
            <person name="Takeyama H."/>
        </authorList>
    </citation>
    <scope>NUCLEOTIDE SEQUENCE [LARGE SCALE GENOMIC DNA]</scope>
    <source>
        <strain evidence="3">ATCC 700264 / AMB-1</strain>
    </source>
</reference>
<feature type="transmembrane region" description="Helical" evidence="1">
    <location>
        <begin position="286"/>
        <end position="307"/>
    </location>
</feature>
<dbReference type="STRING" id="342108.amb3071"/>
<proteinExistence type="predicted"/>
<dbReference type="EMBL" id="AP007255">
    <property type="protein sequence ID" value="BAE51875.1"/>
    <property type="molecule type" value="Genomic_DNA"/>
</dbReference>
<keyword evidence="1" id="KW-1133">Transmembrane helix</keyword>
<evidence type="ECO:0000313" key="3">
    <source>
        <dbReference type="Proteomes" id="UP000007058"/>
    </source>
</evidence>
<feature type="transmembrane region" description="Helical" evidence="1">
    <location>
        <begin position="102"/>
        <end position="125"/>
    </location>
</feature>
<dbReference type="Pfam" id="PF05987">
    <property type="entry name" value="DUF898"/>
    <property type="match status" value="1"/>
</dbReference>
<dbReference type="InterPro" id="IPR010295">
    <property type="entry name" value="DUF898"/>
</dbReference>
<feature type="transmembrane region" description="Helical" evidence="1">
    <location>
        <begin position="70"/>
        <end position="96"/>
    </location>
</feature>
<dbReference type="AlphaFoldDB" id="Q2W2Q0"/>
<dbReference type="Proteomes" id="UP000007058">
    <property type="component" value="Chromosome"/>
</dbReference>
<name>Q2W2Q0_PARM1</name>
<dbReference type="KEGG" id="mag:amb3071"/>